<dbReference type="PANTHER" id="PTHR43649:SF14">
    <property type="entry name" value="BLR3389 PROTEIN"/>
    <property type="match status" value="1"/>
</dbReference>
<comment type="caution">
    <text evidence="2">The sequence shown here is derived from an EMBL/GenBank/DDBJ whole genome shotgun (WGS) entry which is preliminary data.</text>
</comment>
<keyword evidence="3" id="KW-1185">Reference proteome</keyword>
<sequence>MRRRSFLSIAGLGAGTALATAACGGGSDSGGGSAGGTTKVAYQQWGSGTVMKDYLGTVKTAYEKANSGKTMELVPIVASENDYYTKLQLMMRSPRTSPDVVYEDTFLINSDITAGYLQPLDTWLGKWDQWDQFQDVAKGAAKAQDGKTYGIPDGTDTRALWFNKDLLSQAGLPEAWAPKSWDDILTACREIKGKLPNVTPINVYAGKAAGEAASMQGFEMLFYGTGSTLYDPSKDKWNVGSPEFVDALQFIKTIFDEKLAPDPSVALDAQIGNRVSEEFLPKGQLAIALDGSWQSSNWLTTGGAPWEQWNDVMAQAPMPTKDGSGDGKISMSGGWTWAMTKNASNADNAWNVISTLTSFDNNLRYNINSAAVAVRKDVAADASYTGSNPTLEFFSSLVPVTQYRPQNTDYPRVSNEIQVAMEAVVTGQASPADAAKAYDEAVKGIVGEDKTATL</sequence>
<name>A0ABV3P6M4_9ACTN</name>
<dbReference type="SUPFAM" id="SSF53850">
    <property type="entry name" value="Periplasmic binding protein-like II"/>
    <property type="match status" value="1"/>
</dbReference>
<proteinExistence type="predicted"/>
<accession>A0ABV3P6M4</accession>
<dbReference type="InterPro" id="IPR006059">
    <property type="entry name" value="SBP"/>
</dbReference>
<dbReference type="Gene3D" id="3.40.190.10">
    <property type="entry name" value="Periplasmic binding protein-like II"/>
    <property type="match status" value="2"/>
</dbReference>
<keyword evidence="1" id="KW-0732">Signal</keyword>
<feature type="chain" id="PRO_5045493743" evidence="1">
    <location>
        <begin position="20"/>
        <end position="454"/>
    </location>
</feature>
<dbReference type="EMBL" id="JBFNQN010000005">
    <property type="protein sequence ID" value="MEW9264882.1"/>
    <property type="molecule type" value="Genomic_DNA"/>
</dbReference>
<evidence type="ECO:0000313" key="2">
    <source>
        <dbReference type="EMBL" id="MEW9264882.1"/>
    </source>
</evidence>
<dbReference type="PANTHER" id="PTHR43649">
    <property type="entry name" value="ARABINOSE-BINDING PROTEIN-RELATED"/>
    <property type="match status" value="1"/>
</dbReference>
<evidence type="ECO:0000256" key="1">
    <source>
        <dbReference type="SAM" id="SignalP"/>
    </source>
</evidence>
<organism evidence="2 3">
    <name type="scientific">Kineococcus endophyticus</name>
    <dbReference type="NCBI Taxonomy" id="1181883"/>
    <lineage>
        <taxon>Bacteria</taxon>
        <taxon>Bacillati</taxon>
        <taxon>Actinomycetota</taxon>
        <taxon>Actinomycetes</taxon>
        <taxon>Kineosporiales</taxon>
        <taxon>Kineosporiaceae</taxon>
        <taxon>Kineococcus</taxon>
    </lineage>
</organism>
<dbReference type="RefSeq" id="WP_367637715.1">
    <property type="nucleotide sequence ID" value="NZ_JBFNQN010000005.1"/>
</dbReference>
<dbReference type="Pfam" id="PF01547">
    <property type="entry name" value="SBP_bac_1"/>
    <property type="match status" value="1"/>
</dbReference>
<gene>
    <name evidence="2" type="ORF">AB1207_08990</name>
</gene>
<dbReference type="Proteomes" id="UP001555826">
    <property type="component" value="Unassembled WGS sequence"/>
</dbReference>
<protein>
    <submittedName>
        <fullName evidence="2">Extracellular solute-binding protein</fullName>
    </submittedName>
</protein>
<reference evidence="2 3" key="1">
    <citation type="submission" date="2024-07" db="EMBL/GenBank/DDBJ databases">
        <authorList>
            <person name="Thanompreechachai J."/>
            <person name="Duangmal K."/>
        </authorList>
    </citation>
    <scope>NUCLEOTIDE SEQUENCE [LARGE SCALE GENOMIC DNA]</scope>
    <source>
        <strain evidence="2 3">KCTC 19886</strain>
    </source>
</reference>
<evidence type="ECO:0000313" key="3">
    <source>
        <dbReference type="Proteomes" id="UP001555826"/>
    </source>
</evidence>
<dbReference type="PROSITE" id="PS51257">
    <property type="entry name" value="PROKAR_LIPOPROTEIN"/>
    <property type="match status" value="1"/>
</dbReference>
<dbReference type="InterPro" id="IPR050490">
    <property type="entry name" value="Bact_solute-bd_prot1"/>
</dbReference>
<feature type="signal peptide" evidence="1">
    <location>
        <begin position="1"/>
        <end position="19"/>
    </location>
</feature>